<dbReference type="AlphaFoldDB" id="A0A7C5YAS6"/>
<feature type="domain" description="Thioredoxin-like fold" evidence="2">
    <location>
        <begin position="135"/>
        <end position="211"/>
    </location>
</feature>
<dbReference type="PROSITE" id="PS51354">
    <property type="entry name" value="GLUTAREDOXIN_2"/>
    <property type="match status" value="1"/>
</dbReference>
<comment type="caution">
    <text evidence="3">The sequence shown here is derived from an EMBL/GenBank/DDBJ whole genome shotgun (WGS) entry which is preliminary data.</text>
</comment>
<accession>A0A7C5YAS6</accession>
<dbReference type="Gene3D" id="3.40.30.10">
    <property type="entry name" value="Glutaredoxin"/>
    <property type="match status" value="2"/>
</dbReference>
<sequence length="215" mass="24564">MPILTERDKRAVRSRLQGNLENPVRMKVFTQEFECQYCSDLRTLVEELSELGDGKLEHEIYDFEKNADLAARWKVDKIPALLIHGLKEYKVRYFGLPAGYEFAALLDDLIDVSRGVSRLSPSVKQKVKEIDRPVHIQVFVTPTCPYCPRAVRTAHQMAIENELITADMIEAIEFPHLANKYNVMAVPKIVINDKISFEGALPDAHFVEHVLMALE</sequence>
<dbReference type="Pfam" id="PF13192">
    <property type="entry name" value="Thioredoxin_3"/>
    <property type="match status" value="1"/>
</dbReference>
<evidence type="ECO:0000259" key="2">
    <source>
        <dbReference type="Pfam" id="PF13192"/>
    </source>
</evidence>
<dbReference type="InterPro" id="IPR036249">
    <property type="entry name" value="Thioredoxin-like_sf"/>
</dbReference>
<comment type="similarity">
    <text evidence="1">Belongs to the glutaredoxin family.</text>
</comment>
<name>A0A7C5YAS6_CALS0</name>
<reference evidence="3" key="1">
    <citation type="journal article" date="2020" name="mSystems">
        <title>Genome- and Community-Level Interaction Insights into Carbon Utilization and Element Cycling Functions of Hydrothermarchaeota in Hydrothermal Sediment.</title>
        <authorList>
            <person name="Zhou Z."/>
            <person name="Liu Y."/>
            <person name="Xu W."/>
            <person name="Pan J."/>
            <person name="Luo Z.H."/>
            <person name="Li M."/>
        </authorList>
    </citation>
    <scope>NUCLEOTIDE SEQUENCE [LARGE SCALE GENOMIC DNA]</scope>
    <source>
        <strain evidence="3">SpSt-1084</strain>
    </source>
</reference>
<dbReference type="SUPFAM" id="SSF52833">
    <property type="entry name" value="Thioredoxin-like"/>
    <property type="match status" value="2"/>
</dbReference>
<evidence type="ECO:0000256" key="1">
    <source>
        <dbReference type="ARBA" id="ARBA00007787"/>
    </source>
</evidence>
<dbReference type="NCBIfam" id="TIGR02187">
    <property type="entry name" value="PDO_seleno_TRX"/>
    <property type="match status" value="1"/>
</dbReference>
<dbReference type="CDD" id="cd02973">
    <property type="entry name" value="TRX_GRX_like"/>
    <property type="match status" value="1"/>
</dbReference>
<dbReference type="InterPro" id="IPR011903">
    <property type="entry name" value="TON_0319-like"/>
</dbReference>
<dbReference type="PANTHER" id="PTHR37170">
    <property type="entry name" value="GLUTAREDOXIN-RELATED"/>
    <property type="match status" value="1"/>
</dbReference>
<proteinExistence type="inferred from homology"/>
<organism evidence="3">
    <name type="scientific">Caldiarchaeum subterraneum</name>
    <dbReference type="NCBI Taxonomy" id="311458"/>
    <lineage>
        <taxon>Archaea</taxon>
        <taxon>Nitrososphaerota</taxon>
        <taxon>Candidatus Caldarchaeales</taxon>
        <taxon>Candidatus Caldarchaeaceae</taxon>
        <taxon>Candidatus Caldarchaeum</taxon>
    </lineage>
</organism>
<gene>
    <name evidence="3" type="ORF">ENM42_02630</name>
</gene>
<protein>
    <submittedName>
        <fullName evidence="3">Glutaredoxin</fullName>
    </submittedName>
</protein>
<evidence type="ECO:0000313" key="3">
    <source>
        <dbReference type="EMBL" id="HHR40705.1"/>
    </source>
</evidence>
<dbReference type="InterPro" id="IPR012336">
    <property type="entry name" value="Thioredoxin-like_fold"/>
</dbReference>
<dbReference type="PANTHER" id="PTHR37170:SF1">
    <property type="entry name" value="GLUTAREDOXIN-LIKE PROTEIN"/>
    <property type="match status" value="1"/>
</dbReference>
<dbReference type="EMBL" id="DRXS01000143">
    <property type="protein sequence ID" value="HHR40705.1"/>
    <property type="molecule type" value="Genomic_DNA"/>
</dbReference>